<evidence type="ECO:0000256" key="1">
    <source>
        <dbReference type="SAM" id="SignalP"/>
    </source>
</evidence>
<organism evidence="2 3">
    <name type="scientific">Tenacibaculum soleae</name>
    <dbReference type="NCBI Taxonomy" id="447689"/>
    <lineage>
        <taxon>Bacteria</taxon>
        <taxon>Pseudomonadati</taxon>
        <taxon>Bacteroidota</taxon>
        <taxon>Flavobacteriia</taxon>
        <taxon>Flavobacteriales</taxon>
        <taxon>Flavobacteriaceae</taxon>
        <taxon>Tenacibaculum</taxon>
    </lineage>
</organism>
<feature type="chain" id="PRO_5008640188" description="TonB C-terminal domain-containing protein" evidence="1">
    <location>
        <begin position="20"/>
        <end position="109"/>
    </location>
</feature>
<name>A0A1B9Y1M9_9FLAO</name>
<keyword evidence="3" id="KW-1185">Reference proteome</keyword>
<sequence length="109" mass="12577">MKKLFVLVFVAFVSTSVFSTNENPVKQEIRTKIVQLLGNPNFLVDEKVKTTVDFLINKNGEIVILNVDCNTPKIRYYIKNKLNYKTINKNFNGKNTFYKMPLVIKNGSK</sequence>
<evidence type="ECO:0008006" key="4">
    <source>
        <dbReference type="Google" id="ProtNLM"/>
    </source>
</evidence>
<feature type="signal peptide" evidence="1">
    <location>
        <begin position="1"/>
        <end position="19"/>
    </location>
</feature>
<dbReference type="EMBL" id="MAKX01000001">
    <property type="protein sequence ID" value="OCK43704.1"/>
    <property type="molecule type" value="Genomic_DNA"/>
</dbReference>
<accession>A0A1B9Y1M9</accession>
<keyword evidence="1" id="KW-0732">Signal</keyword>
<dbReference type="STRING" id="447689.BA195_03085"/>
<comment type="caution">
    <text evidence="2">The sequence shown here is derived from an EMBL/GenBank/DDBJ whole genome shotgun (WGS) entry which is preliminary data.</text>
</comment>
<dbReference type="Proteomes" id="UP000093186">
    <property type="component" value="Unassembled WGS sequence"/>
</dbReference>
<protein>
    <recommendedName>
        <fullName evidence="4">TonB C-terminal domain-containing protein</fullName>
    </recommendedName>
</protein>
<proteinExistence type="predicted"/>
<dbReference type="RefSeq" id="WP_068702331.1">
    <property type="nucleotide sequence ID" value="NZ_MAKX01000001.1"/>
</dbReference>
<gene>
    <name evidence="2" type="ORF">BA195_03085</name>
</gene>
<reference evidence="2 3" key="1">
    <citation type="submission" date="2016-06" db="EMBL/GenBank/DDBJ databases">
        <title>Draft Genome Sequence of Tenacibaculum soleae UCD-KL19.</title>
        <authorList>
            <person name="Eisen J.A."/>
            <person name="Coil D.A."/>
            <person name="Lujan K.M."/>
        </authorList>
    </citation>
    <scope>NUCLEOTIDE SEQUENCE [LARGE SCALE GENOMIC DNA]</scope>
    <source>
        <strain evidence="2 3">UCD-KL19</strain>
    </source>
</reference>
<evidence type="ECO:0000313" key="3">
    <source>
        <dbReference type="Proteomes" id="UP000093186"/>
    </source>
</evidence>
<dbReference type="AlphaFoldDB" id="A0A1B9Y1M9"/>
<evidence type="ECO:0000313" key="2">
    <source>
        <dbReference type="EMBL" id="OCK43704.1"/>
    </source>
</evidence>